<name>A0ABS5C8W2_9BACL</name>
<protein>
    <recommendedName>
        <fullName evidence="3">Secreted protein</fullName>
    </recommendedName>
</protein>
<sequence>MVAMFFCAWTPVGAGVVVKKFAENAAFGRESYAISGHVARKATLRASKGMNIREKRKCCILNNISPDVAPVTEKCCTDSNI</sequence>
<evidence type="ECO:0000313" key="1">
    <source>
        <dbReference type="EMBL" id="MBP3962441.1"/>
    </source>
</evidence>
<proteinExistence type="predicted"/>
<evidence type="ECO:0000313" key="2">
    <source>
        <dbReference type="Proteomes" id="UP000673394"/>
    </source>
</evidence>
<dbReference type="Proteomes" id="UP000673394">
    <property type="component" value="Unassembled WGS sequence"/>
</dbReference>
<comment type="caution">
    <text evidence="1">The sequence shown here is derived from an EMBL/GenBank/DDBJ whole genome shotgun (WGS) entry which is preliminary data.</text>
</comment>
<keyword evidence="2" id="KW-1185">Reference proteome</keyword>
<gene>
    <name evidence="1" type="ORF">I8J30_06950</name>
</gene>
<dbReference type="EMBL" id="JAGKSP010000002">
    <property type="protein sequence ID" value="MBP3962441.1"/>
    <property type="molecule type" value="Genomic_DNA"/>
</dbReference>
<accession>A0ABS5C8W2</accession>
<evidence type="ECO:0008006" key="3">
    <source>
        <dbReference type="Google" id="ProtNLM"/>
    </source>
</evidence>
<dbReference type="RefSeq" id="WP_210656656.1">
    <property type="nucleotide sequence ID" value="NZ_JAGKSP010000002.1"/>
</dbReference>
<reference evidence="1 2" key="1">
    <citation type="submission" date="2021-04" db="EMBL/GenBank/DDBJ databases">
        <title>Paenibacillus sp. DLE-14 whole genome sequence.</title>
        <authorList>
            <person name="Ham Y.J."/>
        </authorList>
    </citation>
    <scope>NUCLEOTIDE SEQUENCE [LARGE SCALE GENOMIC DNA]</scope>
    <source>
        <strain evidence="1 2">DLE-14</strain>
    </source>
</reference>
<organism evidence="1 2">
    <name type="scientific">Paenibacillus lignilyticus</name>
    <dbReference type="NCBI Taxonomy" id="1172615"/>
    <lineage>
        <taxon>Bacteria</taxon>
        <taxon>Bacillati</taxon>
        <taxon>Bacillota</taxon>
        <taxon>Bacilli</taxon>
        <taxon>Bacillales</taxon>
        <taxon>Paenibacillaceae</taxon>
        <taxon>Paenibacillus</taxon>
    </lineage>
</organism>